<proteinExistence type="predicted"/>
<comment type="caution">
    <text evidence="1">The sequence shown here is derived from an EMBL/GenBank/DDBJ whole genome shotgun (WGS) entry which is preliminary data.</text>
</comment>
<reference evidence="1 2" key="1">
    <citation type="submission" date="2016-07" db="EMBL/GenBank/DDBJ databases">
        <title>Genome analysis of Flavihumibacter stibioxidans YS-17.</title>
        <authorList>
            <person name="Shi K."/>
            <person name="Han Y."/>
            <person name="Wang G."/>
        </authorList>
    </citation>
    <scope>NUCLEOTIDE SEQUENCE [LARGE SCALE GENOMIC DNA]</scope>
    <source>
        <strain evidence="1 2">YS-17</strain>
    </source>
</reference>
<sequence length="65" mass="7457">MLLPEVLGYLYQNFLKYLIYQGVMGIIISQCMRLLPARLFAETALPPLLAPDNFRLALLTDKPKF</sequence>
<name>A0ABR7M4X5_9BACT</name>
<organism evidence="1 2">
    <name type="scientific">Flavihumibacter stibioxidans</name>
    <dbReference type="NCBI Taxonomy" id="1834163"/>
    <lineage>
        <taxon>Bacteria</taxon>
        <taxon>Pseudomonadati</taxon>
        <taxon>Bacteroidota</taxon>
        <taxon>Chitinophagia</taxon>
        <taxon>Chitinophagales</taxon>
        <taxon>Chitinophagaceae</taxon>
        <taxon>Flavihumibacter</taxon>
    </lineage>
</organism>
<evidence type="ECO:0000313" key="2">
    <source>
        <dbReference type="Proteomes" id="UP000765802"/>
    </source>
</evidence>
<dbReference type="EMBL" id="MBUA01000001">
    <property type="protein sequence ID" value="MBC6489956.1"/>
    <property type="molecule type" value="Genomic_DNA"/>
</dbReference>
<keyword evidence="2" id="KW-1185">Reference proteome</keyword>
<gene>
    <name evidence="1" type="ORF">BC349_03180</name>
</gene>
<accession>A0ABR7M4X5</accession>
<protein>
    <submittedName>
        <fullName evidence="1">Uncharacterized protein</fullName>
    </submittedName>
</protein>
<evidence type="ECO:0000313" key="1">
    <source>
        <dbReference type="EMBL" id="MBC6489956.1"/>
    </source>
</evidence>
<dbReference type="Proteomes" id="UP000765802">
    <property type="component" value="Unassembled WGS sequence"/>
</dbReference>